<dbReference type="AlphaFoldDB" id="A0A4V6EUH5"/>
<feature type="compositionally biased region" description="Low complexity" evidence="2">
    <location>
        <begin position="252"/>
        <end position="270"/>
    </location>
</feature>
<feature type="compositionally biased region" description="Polar residues" evidence="2">
    <location>
        <begin position="166"/>
        <end position="177"/>
    </location>
</feature>
<feature type="region of interest" description="Disordered" evidence="2">
    <location>
        <begin position="922"/>
        <end position="1018"/>
    </location>
</feature>
<feature type="compositionally biased region" description="Basic and acidic residues" evidence="2">
    <location>
        <begin position="57"/>
        <end position="67"/>
    </location>
</feature>
<evidence type="ECO:0000313" key="3">
    <source>
        <dbReference type="EMBL" id="TKY90639.1"/>
    </source>
</evidence>
<feature type="region of interest" description="Disordered" evidence="2">
    <location>
        <begin position="222"/>
        <end position="270"/>
    </location>
</feature>
<feature type="compositionally biased region" description="Polar residues" evidence="2">
    <location>
        <begin position="113"/>
        <end position="122"/>
    </location>
</feature>
<feature type="coiled-coil region" evidence="1">
    <location>
        <begin position="846"/>
        <end position="915"/>
    </location>
</feature>
<feature type="region of interest" description="Disordered" evidence="2">
    <location>
        <begin position="721"/>
        <end position="797"/>
    </location>
</feature>
<feature type="compositionally biased region" description="Polar residues" evidence="2">
    <location>
        <begin position="222"/>
        <end position="251"/>
    </location>
</feature>
<protein>
    <submittedName>
        <fullName evidence="3">Uncharacterized protein</fullName>
    </submittedName>
</protein>
<feature type="region of interest" description="Disordered" evidence="2">
    <location>
        <begin position="1"/>
        <end position="194"/>
    </location>
</feature>
<dbReference type="OrthoDB" id="3366858at2759"/>
<dbReference type="EMBL" id="SRRM01000002">
    <property type="protein sequence ID" value="TKY90639.1"/>
    <property type="molecule type" value="Genomic_DNA"/>
</dbReference>
<feature type="region of interest" description="Disordered" evidence="2">
    <location>
        <begin position="1176"/>
        <end position="1195"/>
    </location>
</feature>
<feature type="compositionally biased region" description="Polar residues" evidence="2">
    <location>
        <begin position="128"/>
        <end position="137"/>
    </location>
</feature>
<accession>A0A4V6EUH5</accession>
<dbReference type="RefSeq" id="XP_029742624.1">
    <property type="nucleotide sequence ID" value="XM_029881238.1"/>
</dbReference>
<feature type="compositionally biased region" description="Polar residues" evidence="2">
    <location>
        <begin position="464"/>
        <end position="477"/>
    </location>
</feature>
<feature type="compositionally biased region" description="Acidic residues" evidence="2">
    <location>
        <begin position="824"/>
        <end position="833"/>
    </location>
</feature>
<organism evidence="3 4">
    <name type="scientific">Sporisorium graminicola</name>
    <dbReference type="NCBI Taxonomy" id="280036"/>
    <lineage>
        <taxon>Eukaryota</taxon>
        <taxon>Fungi</taxon>
        <taxon>Dikarya</taxon>
        <taxon>Basidiomycota</taxon>
        <taxon>Ustilaginomycotina</taxon>
        <taxon>Ustilaginomycetes</taxon>
        <taxon>Ustilaginales</taxon>
        <taxon>Ustilaginaceae</taxon>
        <taxon>Sporisorium</taxon>
    </lineage>
</organism>
<dbReference type="KEGG" id="sgra:EX895_000637"/>
<evidence type="ECO:0000256" key="2">
    <source>
        <dbReference type="SAM" id="MobiDB-lite"/>
    </source>
</evidence>
<feature type="compositionally biased region" description="Polar residues" evidence="2">
    <location>
        <begin position="987"/>
        <end position="1001"/>
    </location>
</feature>
<feature type="region of interest" description="Disordered" evidence="2">
    <location>
        <begin position="809"/>
        <end position="833"/>
    </location>
</feature>
<feature type="region of interest" description="Disordered" evidence="2">
    <location>
        <begin position="414"/>
        <end position="483"/>
    </location>
</feature>
<feature type="compositionally biased region" description="Low complexity" evidence="2">
    <location>
        <begin position="26"/>
        <end position="35"/>
    </location>
</feature>
<dbReference type="Proteomes" id="UP000306050">
    <property type="component" value="Chromosome SGRAM_1"/>
</dbReference>
<feature type="region of interest" description="Disordered" evidence="2">
    <location>
        <begin position="322"/>
        <end position="378"/>
    </location>
</feature>
<feature type="compositionally biased region" description="Low complexity" evidence="2">
    <location>
        <begin position="338"/>
        <end position="350"/>
    </location>
</feature>
<feature type="compositionally biased region" description="Acidic residues" evidence="2">
    <location>
        <begin position="418"/>
        <end position="432"/>
    </location>
</feature>
<keyword evidence="1" id="KW-0175">Coiled coil</keyword>
<sequence length="1222" mass="132484">MILLQPQRPAPARSSIGSSRFGRKNSSVASFASSSNDDYDPPHHHQGSGAPGMYRDQQSRSSREHSRGHPASPYSTQLPPASLTATTDESSDVEYSNNRSGSTWGRRRGSSTKKGQSQSHDSSLTKEGASSNKSSGVGTLKGFGRRLFNRSSSNLKPAPLLAMRSHSASSGSTNAQSPPLTPTTPPPVQPVWLPNGQKDFFANFSGLPSSIALPHVQPLRTSNADSTLDISPKSRQAPFSDSVSYDYTQRESTSSSGHGSSSAFSHHSSSNAFSLPAVPTATAAPVGFSSSSQVARREIHAVIEEEGDTDFLRAVLNFGESEAGEEAPQQTPSFRGGRAAPLPARSSSLSQIAGLTGSPSAYASPSSLFDSRPPSHRTLDGRMVLTQKAAKDFAIEKPKSSYVVVHRKYRKGLFGTDSDSEDEYGNEDEGEGETTMVSPAERRAPAAVKQVDRVEEPARYPSSFAKSRTHSPSNEAQARSGPGLDTAAKKAVYNCTLLKVHMHLAPTLAGDADSRALIPVIAAGEVLYSNEDLKFPRSINAESSLRQHSSTYGFARNLHVALARTGVMRKLRRDRLSIDEEVEISWFQRRYGSASIATDQIAKALRQRQMVSPEALAKPPIAVMQEAANRRLSSEGVQKGDRNGIVVWAQRPTFADRTMVLLPADEFAPGEVMVQGAKLAVQVGAASSAAAASPTTTVNFSPRIRTLAGLPSVEEERRIKYSLASRRPRDTQSRRASRLGSASDGAVWEGPERRAARGSPLASPSQKSKRLPPWMAPASPQLLSPHSMSQLRPARSASEGLTAFATMHQNSSTSSIPEVSETPEQADDSSDEEVPLAQLQTFRAHRSAEKERIMKLESEIAQLKQKENVRDKEEEERKKREEEARRIEAERAYEERKAILEARKLEKNRRILQEARDRRGFTRQSVLQAEPNYGAGNPLLMPHSNSRLKEGSSPSSPNLHEPMSPPSTVGARATQHDAALAKLQGNRLASRSTTTLYAQQEGQRRSKTSVVAGAATPSPVQEQVSLPMLNSASPLVDLQRLDLQRHASMVNLAVPSTPVQQTLPHRRSMAALPAVPQVAPRRASLMPPPAPHVPIHEGTVGLHHATSMHHLGAGNMHHMPSSPSMLLASPNALMQQYADPRLSMSMTNLHAQAYVQAQQQQQHAQQMMGGVQRPTMAQTAKVSSRPRSRMPPLVSLYGDVVPSSALSAQQQQQQQQQPPWRG</sequence>
<evidence type="ECO:0000313" key="4">
    <source>
        <dbReference type="Proteomes" id="UP000306050"/>
    </source>
</evidence>
<feature type="compositionally biased region" description="Polar residues" evidence="2">
    <location>
        <begin position="351"/>
        <end position="369"/>
    </location>
</feature>
<feature type="compositionally biased region" description="Polar residues" evidence="2">
    <location>
        <begin position="781"/>
        <end position="790"/>
    </location>
</feature>
<feature type="compositionally biased region" description="Polar residues" evidence="2">
    <location>
        <begin position="73"/>
        <end position="88"/>
    </location>
</feature>
<dbReference type="GeneID" id="40723532"/>
<feature type="compositionally biased region" description="Pro residues" evidence="2">
    <location>
        <begin position="179"/>
        <end position="189"/>
    </location>
</feature>
<name>A0A4V6EUH5_9BASI</name>
<feature type="compositionally biased region" description="Basic and acidic residues" evidence="2">
    <location>
        <begin position="440"/>
        <end position="458"/>
    </location>
</feature>
<reference evidence="3 4" key="1">
    <citation type="submission" date="2019-05" db="EMBL/GenBank/DDBJ databases">
        <title>Sporisorium graminicola CBS 10092 draft sequencing and annotation.</title>
        <authorList>
            <person name="Solano-Gonzalez S."/>
            <person name="Caddick M.X."/>
            <person name="Darby A."/>
        </authorList>
    </citation>
    <scope>NUCLEOTIDE SEQUENCE [LARGE SCALE GENOMIC DNA]</scope>
    <source>
        <strain evidence="3 4">CBS 10092</strain>
    </source>
</reference>
<evidence type="ECO:0000256" key="1">
    <source>
        <dbReference type="SAM" id="Coils"/>
    </source>
</evidence>
<proteinExistence type="predicted"/>
<gene>
    <name evidence="3" type="ORF">EX895_000637</name>
</gene>
<keyword evidence="4" id="KW-1185">Reference proteome</keyword>
<comment type="caution">
    <text evidence="3">The sequence shown here is derived from an EMBL/GenBank/DDBJ whole genome shotgun (WGS) entry which is preliminary data.</text>
</comment>